<dbReference type="GO" id="GO:0005524">
    <property type="term" value="F:ATP binding"/>
    <property type="evidence" value="ECO:0007669"/>
    <property type="project" value="UniProtKB-KW"/>
</dbReference>
<evidence type="ECO:0000256" key="5">
    <source>
        <dbReference type="ARBA" id="ARBA00022741"/>
    </source>
</evidence>
<keyword evidence="6 11" id="KW-0418">Kinase</keyword>
<evidence type="ECO:0000256" key="9">
    <source>
        <dbReference type="SAM" id="Phobius"/>
    </source>
</evidence>
<dbReference type="GO" id="GO:0000155">
    <property type="term" value="F:phosphorelay sensor kinase activity"/>
    <property type="evidence" value="ECO:0007669"/>
    <property type="project" value="InterPro"/>
</dbReference>
<dbReference type="PANTHER" id="PTHR24421:SF10">
    <property type="entry name" value="NITRATE_NITRITE SENSOR PROTEIN NARQ"/>
    <property type="match status" value="1"/>
</dbReference>
<feature type="transmembrane region" description="Helical" evidence="9">
    <location>
        <begin position="20"/>
        <end position="39"/>
    </location>
</feature>
<dbReference type="AlphaFoldDB" id="A0A1H1TX94"/>
<evidence type="ECO:0000256" key="8">
    <source>
        <dbReference type="ARBA" id="ARBA00023012"/>
    </source>
</evidence>
<evidence type="ECO:0000256" key="7">
    <source>
        <dbReference type="ARBA" id="ARBA00022840"/>
    </source>
</evidence>
<keyword evidence="9" id="KW-1133">Transmembrane helix</keyword>
<dbReference type="InterPro" id="IPR011712">
    <property type="entry name" value="Sig_transdc_His_kin_sub3_dim/P"/>
</dbReference>
<dbReference type="SUPFAM" id="SSF55874">
    <property type="entry name" value="ATPase domain of HSP90 chaperone/DNA topoisomerase II/histidine kinase"/>
    <property type="match status" value="1"/>
</dbReference>
<gene>
    <name evidence="11" type="ORF">SAMN04488570_2359</name>
</gene>
<accession>A0A1H1TX94</accession>
<dbReference type="InterPro" id="IPR036890">
    <property type="entry name" value="HATPase_C_sf"/>
</dbReference>
<dbReference type="OrthoDB" id="227596at2"/>
<dbReference type="InterPro" id="IPR050482">
    <property type="entry name" value="Sensor_HK_TwoCompSys"/>
</dbReference>
<comment type="catalytic activity">
    <reaction evidence="1">
        <text>ATP + protein L-histidine = ADP + protein N-phospho-L-histidine.</text>
        <dbReference type="EC" id="2.7.13.3"/>
    </reaction>
</comment>
<keyword evidence="8" id="KW-0902">Two-component regulatory system</keyword>
<evidence type="ECO:0000256" key="6">
    <source>
        <dbReference type="ARBA" id="ARBA00022777"/>
    </source>
</evidence>
<keyword evidence="5" id="KW-0547">Nucleotide-binding</keyword>
<proteinExistence type="predicted"/>
<dbReference type="Gene3D" id="1.20.5.1930">
    <property type="match status" value="1"/>
</dbReference>
<reference evidence="12" key="1">
    <citation type="submission" date="2016-10" db="EMBL/GenBank/DDBJ databases">
        <authorList>
            <person name="Varghese N."/>
            <person name="Submissions S."/>
        </authorList>
    </citation>
    <scope>NUCLEOTIDE SEQUENCE [LARGE SCALE GENOMIC DNA]</scope>
    <source>
        <strain evidence="12">DSM 22127</strain>
    </source>
</reference>
<feature type="transmembrane region" description="Helical" evidence="9">
    <location>
        <begin position="94"/>
        <end position="127"/>
    </location>
</feature>
<dbReference type="Gene3D" id="3.30.565.10">
    <property type="entry name" value="Histidine kinase-like ATPase, C-terminal domain"/>
    <property type="match status" value="1"/>
</dbReference>
<name>A0A1H1TX94_9ACTN</name>
<feature type="transmembrane region" description="Helical" evidence="9">
    <location>
        <begin position="60"/>
        <end position="88"/>
    </location>
</feature>
<sequence>MIPTRLLDPRPGPVPETWVLVSRVAAAVVFLCVASSRWVPVDVARLASYGLDRFAGVGSVVGAVVGLLALALWVATGAIAAAVVLLGVRRPLAAVGLALLPLVAVVVLGSAVPFAVVAVLAGITVAAAWHSPSASVLATLAALATVALWFVVRLPMEAPLGSVVELRFTDALVVGVLYVLALGGLLVATLVGRDAVARGLDARQRVAARSAEVEEQSEVTAERARLARDLHDVVAHHVSLIAVRAETAPYTHPGLQPEARSVLAEIASDARRALDELRGVLGILGRSVGDRAPQPSWSDVAALVERSSSSGEQVALVGDPVDRVAAGTDPALGYVAYRVVQEGLTNARKHAAGSATTVRLERTAGLVVVSVVTAPTGGATWPRGDEPTAPIAPLATGAPLPAPTRRLPVGDPAPSGTVGHGLVGMRERVEALGGRLVAGPRDGGFALEATLPLGPAGPVVAGGAR</sequence>
<keyword evidence="3" id="KW-0597">Phosphoprotein</keyword>
<keyword evidence="9" id="KW-0812">Transmembrane</keyword>
<dbReference type="GO" id="GO:0016020">
    <property type="term" value="C:membrane"/>
    <property type="evidence" value="ECO:0007669"/>
    <property type="project" value="InterPro"/>
</dbReference>
<evidence type="ECO:0000259" key="10">
    <source>
        <dbReference type="Pfam" id="PF07730"/>
    </source>
</evidence>
<dbReference type="Pfam" id="PF07730">
    <property type="entry name" value="HisKA_3"/>
    <property type="match status" value="1"/>
</dbReference>
<keyword evidence="7" id="KW-0067">ATP-binding</keyword>
<dbReference type="EC" id="2.7.13.3" evidence="2"/>
<evidence type="ECO:0000313" key="12">
    <source>
        <dbReference type="Proteomes" id="UP000198859"/>
    </source>
</evidence>
<dbReference type="RefSeq" id="WP_091729841.1">
    <property type="nucleotide sequence ID" value="NZ_LT629757.1"/>
</dbReference>
<evidence type="ECO:0000256" key="3">
    <source>
        <dbReference type="ARBA" id="ARBA00022553"/>
    </source>
</evidence>
<dbReference type="GO" id="GO:0046983">
    <property type="term" value="F:protein dimerization activity"/>
    <property type="evidence" value="ECO:0007669"/>
    <property type="project" value="InterPro"/>
</dbReference>
<organism evidence="11 12">
    <name type="scientific">Nocardioides scoriae</name>
    <dbReference type="NCBI Taxonomy" id="642780"/>
    <lineage>
        <taxon>Bacteria</taxon>
        <taxon>Bacillati</taxon>
        <taxon>Actinomycetota</taxon>
        <taxon>Actinomycetes</taxon>
        <taxon>Propionibacteriales</taxon>
        <taxon>Nocardioidaceae</taxon>
        <taxon>Nocardioides</taxon>
    </lineage>
</organism>
<dbReference type="PANTHER" id="PTHR24421">
    <property type="entry name" value="NITRATE/NITRITE SENSOR PROTEIN NARX-RELATED"/>
    <property type="match status" value="1"/>
</dbReference>
<feature type="transmembrane region" description="Helical" evidence="9">
    <location>
        <begin position="172"/>
        <end position="191"/>
    </location>
</feature>
<dbReference type="STRING" id="642780.SAMN04488570_2359"/>
<keyword evidence="12" id="KW-1185">Reference proteome</keyword>
<keyword evidence="9" id="KW-0472">Membrane</keyword>
<dbReference type="CDD" id="cd16917">
    <property type="entry name" value="HATPase_UhpB-NarQ-NarX-like"/>
    <property type="match status" value="1"/>
</dbReference>
<keyword evidence="4" id="KW-0808">Transferase</keyword>
<evidence type="ECO:0000313" key="11">
    <source>
        <dbReference type="EMBL" id="SDS64848.1"/>
    </source>
</evidence>
<protein>
    <recommendedName>
        <fullName evidence="2">histidine kinase</fullName>
        <ecNumber evidence="2">2.7.13.3</ecNumber>
    </recommendedName>
</protein>
<feature type="transmembrane region" description="Helical" evidence="9">
    <location>
        <begin position="134"/>
        <end position="152"/>
    </location>
</feature>
<dbReference type="EMBL" id="LT629757">
    <property type="protein sequence ID" value="SDS64848.1"/>
    <property type="molecule type" value="Genomic_DNA"/>
</dbReference>
<dbReference type="Proteomes" id="UP000198859">
    <property type="component" value="Chromosome I"/>
</dbReference>
<evidence type="ECO:0000256" key="1">
    <source>
        <dbReference type="ARBA" id="ARBA00000085"/>
    </source>
</evidence>
<evidence type="ECO:0000256" key="4">
    <source>
        <dbReference type="ARBA" id="ARBA00022679"/>
    </source>
</evidence>
<evidence type="ECO:0000256" key="2">
    <source>
        <dbReference type="ARBA" id="ARBA00012438"/>
    </source>
</evidence>
<feature type="domain" description="Signal transduction histidine kinase subgroup 3 dimerisation and phosphoacceptor" evidence="10">
    <location>
        <begin position="222"/>
        <end position="284"/>
    </location>
</feature>